<dbReference type="EMBL" id="CAACVR010000012">
    <property type="protein sequence ID" value="VEU21588.1"/>
    <property type="molecule type" value="Genomic_DNA"/>
</dbReference>
<dbReference type="GO" id="GO:0006623">
    <property type="term" value="P:protein targeting to vacuole"/>
    <property type="evidence" value="ECO:0007669"/>
    <property type="project" value="InterPro"/>
</dbReference>
<dbReference type="InterPro" id="IPR059070">
    <property type="entry name" value="TPR_VPS8_2"/>
</dbReference>
<accession>A0A448YL42</accession>
<sequence length="1136" mass="129767">MVSHQGGRTVVGYYSKASVMMGKRQLGSQFYGSHAILAFSMLPVGTFPQLTDSMGVLAILTPEALIVVSTLPSLQMYFKLGRSRSNDSSQPLTGSVAWYPATSGKSPGNGSNMPLLAYCWQNVLSLFEVSSETITDSFGHDSVIMKFENRRHWTCTESIVSMRWLNSKIITVLTKSQRLIFIGKDKFKVLSTVDLISKHVKSTPVYEGNEAGLYTQSYANTFKALKSNVFILGRSSFYIGTLNGWADVLFSAIKDGRYIEALEDARRQFQGDCDLALLGLPQNDQLRHELMYDHIVKILAASLNYLFEEASNTANVDLLERFLVTALHTCATINSGSEIYEELYDRYSSNGHEDLFFACLETPLLNEQIRVIPPAVFHRLVEYYVAKGNGEVLEDLLCRMDLSQLDIDLTLRLCRQHHLTDSLVYIWNVLLHDYVTPVFDAIRRLKNLKSAENYDDIDYVFPYISYILTGRQYPTDRPIEPNDVAQSAKLNIYYVLFNGGAISYPSGTEKLHVIENVAEEPSFPYLYILLEHDSFRLLSSLNEALEDELLNEDEVTSLQNSGKPYELKVNRQYIVDVLLGIFHQNDGFTAKDRTYLAVFIARNYPKYTQFIRLSDSILNEVIEDLCSYPDDEMKDECELSLQSLLSVYRPANYDSLIAMFESCGFHNALFNIYRSENKHLQILEMWVKERRATNKVLNVDYSDELSPSPEPFEESLPSFQVYHMFESIPAMLKECLRRTASNAVSHAQIERLIEENFDIIIRDYPEEMAEIFSIESPSLNASIFRVPDCRYKYRYLRQVTQMELTGRLPYKVPEELDVGYASLLSRFDHDQLASFVTRVGGIQGRMQEFLEQHQEVEIIAQAYEAEGKFKEAVTRIVDAIDSLGLQMIESSLYSEATSKRLLSLLELGFRVLKGVSDKENANAGSGLTLSESLLLQLIEVSVKLFVIANERTSSKDVPKELLKIFKRLTQTSFTKALAEKQDCSDSFLRVFYEFLNRSSLKVTTLADVRPVLNEIFLSYSHDEVILNLIFKLLNDDIYKDLINWEQLKLQGWSPVHIECEVCGKKIWGPEISPSNFEVWQDHKLGVVDEDQKIEKSLQICVFQCRHGYHTKCLENMGVTEQKKYCIICEVEKKADE</sequence>
<protein>
    <submittedName>
        <fullName evidence="3">DEKNAAC102488</fullName>
    </submittedName>
</protein>
<name>A0A448YL42_BRENA</name>
<dbReference type="FunCoup" id="A0A448YL42">
    <property type="interactions" value="114"/>
</dbReference>
<dbReference type="Pfam" id="PF23413">
    <property type="entry name" value="zf_RING_Vps8_fungal"/>
    <property type="match status" value="1"/>
</dbReference>
<evidence type="ECO:0000259" key="2">
    <source>
        <dbReference type="Pfam" id="PF25066"/>
    </source>
</evidence>
<dbReference type="InParanoid" id="A0A448YL42"/>
<dbReference type="InterPro" id="IPR045111">
    <property type="entry name" value="Vps41/Vps8"/>
</dbReference>
<evidence type="ECO:0000259" key="1">
    <source>
        <dbReference type="Pfam" id="PF12816"/>
    </source>
</evidence>
<gene>
    <name evidence="3" type="ORF">BRENAR_LOCUS2321</name>
</gene>
<dbReference type="PANTHER" id="PTHR12616">
    <property type="entry name" value="VACUOLAR PROTEIN SORTING VPS41"/>
    <property type="match status" value="1"/>
</dbReference>
<organism evidence="3 4">
    <name type="scientific">Brettanomyces naardenensis</name>
    <name type="common">Yeast</name>
    <dbReference type="NCBI Taxonomy" id="13370"/>
    <lineage>
        <taxon>Eukaryota</taxon>
        <taxon>Fungi</taxon>
        <taxon>Dikarya</taxon>
        <taxon>Ascomycota</taxon>
        <taxon>Saccharomycotina</taxon>
        <taxon>Pichiomycetes</taxon>
        <taxon>Pichiales</taxon>
        <taxon>Pichiaceae</taxon>
        <taxon>Brettanomyces</taxon>
    </lineage>
</organism>
<dbReference type="GO" id="GO:0034058">
    <property type="term" value="P:endosomal vesicle fusion"/>
    <property type="evidence" value="ECO:0007669"/>
    <property type="project" value="TreeGrafter"/>
</dbReference>
<keyword evidence="4" id="KW-1185">Reference proteome</keyword>
<evidence type="ECO:0000313" key="4">
    <source>
        <dbReference type="Proteomes" id="UP000290900"/>
    </source>
</evidence>
<dbReference type="AlphaFoldDB" id="A0A448YL42"/>
<reference evidence="3 4" key="1">
    <citation type="submission" date="2018-12" db="EMBL/GenBank/DDBJ databases">
        <authorList>
            <person name="Tiukova I."/>
            <person name="Dainat J."/>
        </authorList>
    </citation>
    <scope>NUCLEOTIDE SEQUENCE [LARGE SCALE GENOMIC DNA]</scope>
</reference>
<feature type="domain" description="Vacuolar protein sorting-associated protein 8 central" evidence="1">
    <location>
        <begin position="355"/>
        <end position="544"/>
    </location>
</feature>
<dbReference type="Pfam" id="PF23410">
    <property type="entry name" value="Beta-prop_VPS8"/>
    <property type="match status" value="1"/>
</dbReference>
<dbReference type="Proteomes" id="UP000290900">
    <property type="component" value="Unassembled WGS sequence"/>
</dbReference>
<dbReference type="PANTHER" id="PTHR12616:SF8">
    <property type="entry name" value="VACUOLAR PROTEIN SORTING-ASSOCIATED PROTEIN 8 HOMOLOG"/>
    <property type="match status" value="1"/>
</dbReference>
<dbReference type="InterPro" id="IPR025941">
    <property type="entry name" value="Vps8_central_dom"/>
</dbReference>
<dbReference type="Pfam" id="PF12816">
    <property type="entry name" value="TPR_Vps8"/>
    <property type="match status" value="1"/>
</dbReference>
<dbReference type="GO" id="GO:0030897">
    <property type="term" value="C:HOPS complex"/>
    <property type="evidence" value="ECO:0007669"/>
    <property type="project" value="TreeGrafter"/>
</dbReference>
<dbReference type="GO" id="GO:0005770">
    <property type="term" value="C:late endosome"/>
    <property type="evidence" value="ECO:0007669"/>
    <property type="project" value="TreeGrafter"/>
</dbReference>
<proteinExistence type="predicted"/>
<evidence type="ECO:0000313" key="3">
    <source>
        <dbReference type="EMBL" id="VEU21588.1"/>
    </source>
</evidence>
<dbReference type="STRING" id="13370.A0A448YL42"/>
<feature type="domain" description="VPS8-like TPR-like repeats" evidence="2">
    <location>
        <begin position="918"/>
        <end position="1045"/>
    </location>
</feature>
<dbReference type="OrthoDB" id="289913at2759"/>
<dbReference type="Pfam" id="PF25066">
    <property type="entry name" value="TPR_VPS8_2"/>
    <property type="match status" value="1"/>
</dbReference>